<feature type="non-terminal residue" evidence="2">
    <location>
        <position position="1"/>
    </location>
</feature>
<evidence type="ECO:0000256" key="1">
    <source>
        <dbReference type="SAM" id="MobiDB-lite"/>
    </source>
</evidence>
<evidence type="ECO:0000313" key="2">
    <source>
        <dbReference type="EMBL" id="MEQ2193054.1"/>
    </source>
</evidence>
<comment type="caution">
    <text evidence="2">The sequence shown here is derived from an EMBL/GenBank/DDBJ whole genome shotgun (WGS) entry which is preliminary data.</text>
</comment>
<reference evidence="2 3" key="1">
    <citation type="submission" date="2021-06" db="EMBL/GenBank/DDBJ databases">
        <authorList>
            <person name="Palmer J.M."/>
        </authorList>
    </citation>
    <scope>NUCLEOTIDE SEQUENCE [LARGE SCALE GENOMIC DNA]</scope>
    <source>
        <strain evidence="2 3">XC_2019</strain>
        <tissue evidence="2">Muscle</tissue>
    </source>
</reference>
<accession>A0ABV0QB47</accession>
<keyword evidence="3" id="KW-1185">Reference proteome</keyword>
<protein>
    <submittedName>
        <fullName evidence="2">Uncharacterized protein</fullName>
    </submittedName>
</protein>
<organism evidence="2 3">
    <name type="scientific">Xenoophorus captivus</name>
    <dbReference type="NCBI Taxonomy" id="1517983"/>
    <lineage>
        <taxon>Eukaryota</taxon>
        <taxon>Metazoa</taxon>
        <taxon>Chordata</taxon>
        <taxon>Craniata</taxon>
        <taxon>Vertebrata</taxon>
        <taxon>Euteleostomi</taxon>
        <taxon>Actinopterygii</taxon>
        <taxon>Neopterygii</taxon>
        <taxon>Teleostei</taxon>
        <taxon>Neoteleostei</taxon>
        <taxon>Acanthomorphata</taxon>
        <taxon>Ovalentaria</taxon>
        <taxon>Atherinomorphae</taxon>
        <taxon>Cyprinodontiformes</taxon>
        <taxon>Goodeidae</taxon>
        <taxon>Xenoophorus</taxon>
    </lineage>
</organism>
<proteinExistence type="predicted"/>
<dbReference type="PANTHER" id="PTHR15607">
    <property type="entry name" value="SYNAPTONEMAL COMPLEX PROTEIN-RELATED"/>
    <property type="match status" value="1"/>
</dbReference>
<dbReference type="PANTHER" id="PTHR15607:SF18">
    <property type="entry name" value="SYNAPTONEMAL COMPLEX PROTEIN 2-LIKE ISOFORM X1"/>
    <property type="match status" value="1"/>
</dbReference>
<name>A0ABV0QB47_9TELE</name>
<dbReference type="InterPro" id="IPR024835">
    <property type="entry name" value="SYCP2-like"/>
</dbReference>
<sequence length="205" mass="23363">ALKHRNRNEASMFFFVSDYELQVSLSEALCRLTPRREREQRANQWFSSSDISSAFCDIRDADFEVKEVSSTGAGGAVQASPSVDKHVGRSYSRKKPPSKSQLKTSFLPQFDPTDSYLSDQTEGVTPHKRKAEPRQTCEESYSPIRGVEQAAEEVLHSDGVWPNLTREKAEPESHLTSDITSTFKSFKTQLEQRFIVCRHTWSPHY</sequence>
<feature type="region of interest" description="Disordered" evidence="1">
    <location>
        <begin position="70"/>
        <end position="141"/>
    </location>
</feature>
<gene>
    <name evidence="2" type="ORF">XENOCAPTIV_022653</name>
</gene>
<dbReference type="EMBL" id="JAHRIN010005076">
    <property type="protein sequence ID" value="MEQ2193054.1"/>
    <property type="molecule type" value="Genomic_DNA"/>
</dbReference>
<evidence type="ECO:0000313" key="3">
    <source>
        <dbReference type="Proteomes" id="UP001434883"/>
    </source>
</evidence>
<dbReference type="Proteomes" id="UP001434883">
    <property type="component" value="Unassembled WGS sequence"/>
</dbReference>